<dbReference type="SUPFAM" id="SSF51735">
    <property type="entry name" value="NAD(P)-binding Rossmann-fold domains"/>
    <property type="match status" value="1"/>
</dbReference>
<evidence type="ECO:0000256" key="1">
    <source>
        <dbReference type="ARBA" id="ARBA00006484"/>
    </source>
</evidence>
<proteinExistence type="inferred from homology"/>
<dbReference type="Pfam" id="PF13561">
    <property type="entry name" value="adh_short_C2"/>
    <property type="match status" value="1"/>
</dbReference>
<dbReference type="AlphaFoldDB" id="A0AAN2C9W1"/>
<dbReference type="InterPro" id="IPR002347">
    <property type="entry name" value="SDR_fam"/>
</dbReference>
<evidence type="ECO:0000256" key="2">
    <source>
        <dbReference type="ARBA" id="ARBA00023002"/>
    </source>
</evidence>
<keyword evidence="5" id="KW-1185">Reference proteome</keyword>
<dbReference type="PANTHER" id="PTHR43477">
    <property type="entry name" value="DIHYDROANTICAPSIN 7-DEHYDROGENASE"/>
    <property type="match status" value="1"/>
</dbReference>
<dbReference type="SMART" id="SM00822">
    <property type="entry name" value="PKS_KR"/>
    <property type="match status" value="1"/>
</dbReference>
<dbReference type="PANTHER" id="PTHR43477:SF1">
    <property type="entry name" value="DIHYDROANTICAPSIN 7-DEHYDROGENASE"/>
    <property type="match status" value="1"/>
</dbReference>
<evidence type="ECO:0000313" key="5">
    <source>
        <dbReference type="Proteomes" id="UP001317532"/>
    </source>
</evidence>
<dbReference type="Proteomes" id="UP001317532">
    <property type="component" value="Chromosome"/>
</dbReference>
<dbReference type="EMBL" id="AP025523">
    <property type="protein sequence ID" value="BDE06719.1"/>
    <property type="molecule type" value="Genomic_DNA"/>
</dbReference>
<dbReference type="InterPro" id="IPR036291">
    <property type="entry name" value="NAD(P)-bd_dom_sf"/>
</dbReference>
<dbReference type="InterPro" id="IPR057326">
    <property type="entry name" value="KR_dom"/>
</dbReference>
<evidence type="ECO:0000259" key="3">
    <source>
        <dbReference type="SMART" id="SM00822"/>
    </source>
</evidence>
<organism evidence="4 5">
    <name type="scientific">Vulcanimicrobium alpinum</name>
    <dbReference type="NCBI Taxonomy" id="3016050"/>
    <lineage>
        <taxon>Bacteria</taxon>
        <taxon>Bacillati</taxon>
        <taxon>Vulcanimicrobiota</taxon>
        <taxon>Vulcanimicrobiia</taxon>
        <taxon>Vulcanimicrobiales</taxon>
        <taxon>Vulcanimicrobiaceae</taxon>
        <taxon>Vulcanimicrobium</taxon>
    </lineage>
</organism>
<dbReference type="RefSeq" id="WP_317994369.1">
    <property type="nucleotide sequence ID" value="NZ_AP025523.1"/>
</dbReference>
<dbReference type="FunFam" id="3.40.50.720:FF:000084">
    <property type="entry name" value="Short-chain dehydrogenase reductase"/>
    <property type="match status" value="1"/>
</dbReference>
<dbReference type="PRINTS" id="PR00081">
    <property type="entry name" value="GDHRDH"/>
</dbReference>
<name>A0AAN2C9W1_UNVUL</name>
<keyword evidence="2" id="KW-0560">Oxidoreductase</keyword>
<comment type="similarity">
    <text evidence="1">Belongs to the short-chain dehydrogenases/reductases (SDR) family.</text>
</comment>
<dbReference type="InterPro" id="IPR051122">
    <property type="entry name" value="SDR_DHRS6-like"/>
</dbReference>
<dbReference type="Gene3D" id="3.40.50.720">
    <property type="entry name" value="NAD(P)-binding Rossmann-like Domain"/>
    <property type="match status" value="1"/>
</dbReference>
<feature type="domain" description="Ketoreductase" evidence="3">
    <location>
        <begin position="2"/>
        <end position="176"/>
    </location>
</feature>
<evidence type="ECO:0000313" key="4">
    <source>
        <dbReference type="EMBL" id="BDE06719.1"/>
    </source>
</evidence>
<accession>A0AAN2C9W1</accession>
<protein>
    <submittedName>
        <fullName evidence="4">Short-chain dehydrogenase</fullName>
    </submittedName>
</protein>
<dbReference type="KEGG" id="vab:WPS_19950"/>
<sequence>MQTVLITGGSGGIGAELARRLRAQGANVAIVARSVERLNAVADETGAHAFPADVLDAEAFADTVKRIETDVGEIDGFAHAVGSVFLRPLHATSLEDWRTTFETNATSAFIALKAVMPLMMRRRRGSVVLFSTVAASTGLPNHETIAAAKSAIEGLVRSASISYARYGIRVNAVAPALTRTPLSRSLWENEMTLKASVAMHPLGRIGEPGDIAAAAMYFLSDASAWTTGQILGVDGGLSAGSPPVTLKP</sequence>
<gene>
    <name evidence="4" type="ORF">WPS_19950</name>
</gene>
<dbReference type="GO" id="GO:0016491">
    <property type="term" value="F:oxidoreductase activity"/>
    <property type="evidence" value="ECO:0007669"/>
    <property type="project" value="UniProtKB-KW"/>
</dbReference>
<reference evidence="4 5" key="1">
    <citation type="journal article" date="2022" name="ISME Commun">
        <title>Vulcanimicrobium alpinus gen. nov. sp. nov., the first cultivated representative of the candidate phylum 'Eremiobacterota', is a metabolically versatile aerobic anoxygenic phototroph.</title>
        <authorList>
            <person name="Yabe S."/>
            <person name="Muto K."/>
            <person name="Abe K."/>
            <person name="Yokota A."/>
            <person name="Staudigel H."/>
            <person name="Tebo B.M."/>
        </authorList>
    </citation>
    <scope>NUCLEOTIDE SEQUENCE [LARGE SCALE GENOMIC DNA]</scope>
    <source>
        <strain evidence="4 5">WC8-2</strain>
    </source>
</reference>
<dbReference type="CDD" id="cd05233">
    <property type="entry name" value="SDR_c"/>
    <property type="match status" value="1"/>
</dbReference>